<keyword evidence="6" id="KW-0808">Transferase</keyword>
<name>K0ICN3_NITGG</name>
<dbReference type="SUPFAM" id="SSF103190">
    <property type="entry name" value="Sensory domain-like"/>
    <property type="match status" value="1"/>
</dbReference>
<keyword evidence="5" id="KW-0597">Phosphoprotein</keyword>
<dbReference type="FunFam" id="1.10.287.130:FF:000001">
    <property type="entry name" value="Two-component sensor histidine kinase"/>
    <property type="match status" value="1"/>
</dbReference>
<dbReference type="GO" id="GO:0000155">
    <property type="term" value="F:phosphorelay sensor kinase activity"/>
    <property type="evidence" value="ECO:0007669"/>
    <property type="project" value="InterPro"/>
</dbReference>
<keyword evidence="10" id="KW-0902">Two-component regulatory system</keyword>
<dbReference type="BioCyc" id="CNIT1237085:G1324-2199-MONOMER"/>
<evidence type="ECO:0000259" key="13">
    <source>
        <dbReference type="PROSITE" id="PS50109"/>
    </source>
</evidence>
<evidence type="ECO:0000256" key="12">
    <source>
        <dbReference type="SAM" id="Phobius"/>
    </source>
</evidence>
<evidence type="ECO:0000256" key="3">
    <source>
        <dbReference type="ARBA" id="ARBA00012438"/>
    </source>
</evidence>
<dbReference type="InterPro" id="IPR003661">
    <property type="entry name" value="HisK_dim/P_dom"/>
</dbReference>
<dbReference type="Gene3D" id="3.30.450.20">
    <property type="entry name" value="PAS domain"/>
    <property type="match status" value="1"/>
</dbReference>
<dbReference type="SMART" id="SM00388">
    <property type="entry name" value="HisKA"/>
    <property type="match status" value="1"/>
</dbReference>
<evidence type="ECO:0000256" key="11">
    <source>
        <dbReference type="ARBA" id="ARBA00023136"/>
    </source>
</evidence>
<dbReference type="FunFam" id="3.30.565.10:FF:000006">
    <property type="entry name" value="Sensor histidine kinase WalK"/>
    <property type="match status" value="1"/>
</dbReference>
<dbReference type="InterPro" id="IPR005467">
    <property type="entry name" value="His_kinase_dom"/>
</dbReference>
<evidence type="ECO:0000256" key="10">
    <source>
        <dbReference type="ARBA" id="ARBA00023012"/>
    </source>
</evidence>
<dbReference type="PANTHER" id="PTHR43711:SF31">
    <property type="entry name" value="HISTIDINE KINASE"/>
    <property type="match status" value="1"/>
</dbReference>
<evidence type="ECO:0000256" key="4">
    <source>
        <dbReference type="ARBA" id="ARBA00022475"/>
    </source>
</evidence>
<dbReference type="Gene3D" id="1.10.287.130">
    <property type="match status" value="1"/>
</dbReference>
<dbReference type="CDD" id="cd12914">
    <property type="entry name" value="PDC1_DGC_like"/>
    <property type="match status" value="1"/>
</dbReference>
<evidence type="ECO:0000256" key="8">
    <source>
        <dbReference type="ARBA" id="ARBA00022777"/>
    </source>
</evidence>
<dbReference type="Gene3D" id="3.30.565.10">
    <property type="entry name" value="Histidine kinase-like ATPase, C-terminal domain"/>
    <property type="match status" value="1"/>
</dbReference>
<dbReference type="EC" id="2.7.13.3" evidence="3"/>
<dbReference type="GO" id="GO:0005886">
    <property type="term" value="C:plasma membrane"/>
    <property type="evidence" value="ECO:0007669"/>
    <property type="project" value="UniProtKB-SubCell"/>
</dbReference>
<comment type="catalytic activity">
    <reaction evidence="1">
        <text>ATP + protein L-histidine = ADP + protein N-phospho-L-histidine.</text>
        <dbReference type="EC" id="2.7.13.3"/>
    </reaction>
</comment>
<sequence length="595" mass="65680">MHVSSKRTFSKNSIALLVLTGAIAVSLSLASFQYSNFTANEILKIASDNVRSNARIQVNDLESVLVHRLDSVTSNLEVISKARSVQSNEFERGQALFNAAQDSTANLTNFYMWLDGEGRIVWLSNINQTAYEQFRGTDLSQRAYFIEARNRQDGAYYSSAIDSNDNITRIYISYPILGTSGEFIGAAVAGIRVDTFGMSLQDQLSPETQSSVGMTDRSGMILYSESSELIGKDVFGPEFQSLLLPGLKDSFNRFLTESLQGQSGIQDFTVGNATYSIAYEPIIIGGEQFGTLYVVTPHQFADNVRALADQQRDFSSVMVIVIGVAAIGVAALVLAWNSRLERVVAARTSELKLKTDELKRSYDSLAAANEQLKVHDRLQKEFINVAAHELRTPTQAILGYAELLQMSPEDRDEMIRAIYRNSVRLQRLTSDILDVTRIESEAFKIDKERFNLKDVILGAIQDAKNQLPDGRIEFVYEPTDIYVHADRGRITQVISNLLDNAAKFTKRGTITVSTENKNGQAVVSVQDTGSGIDSDIMPRLFSKFASKSDKGTGLGLFISRSIIEAHDGRIWCTNNSDGKGATFAFSLPLSSSSQT</sequence>
<dbReference type="HOGENOM" id="CLU_031353_0_0_2"/>
<keyword evidence="11 12" id="KW-0472">Membrane</keyword>
<keyword evidence="7 12" id="KW-0812">Transmembrane</keyword>
<dbReference type="PANTHER" id="PTHR43711">
    <property type="entry name" value="TWO-COMPONENT HISTIDINE KINASE"/>
    <property type="match status" value="1"/>
</dbReference>
<dbReference type="InterPro" id="IPR033479">
    <property type="entry name" value="dCache_1"/>
</dbReference>
<protein>
    <recommendedName>
        <fullName evidence="3">histidine kinase</fullName>
        <ecNumber evidence="3">2.7.13.3</ecNumber>
    </recommendedName>
</protein>
<organism evidence="14 15">
    <name type="scientific">Nitrososphaera gargensis (strain Ga9.2)</name>
    <dbReference type="NCBI Taxonomy" id="1237085"/>
    <lineage>
        <taxon>Archaea</taxon>
        <taxon>Nitrososphaerota</taxon>
        <taxon>Nitrososphaeria</taxon>
        <taxon>Nitrososphaerales</taxon>
        <taxon>Nitrososphaeraceae</taxon>
        <taxon>Nitrososphaera</taxon>
    </lineage>
</organism>
<keyword evidence="9 12" id="KW-1133">Transmembrane helix</keyword>
<keyword evidence="8 14" id="KW-0418">Kinase</keyword>
<dbReference type="AlphaFoldDB" id="K0ICN3"/>
<dbReference type="KEGG" id="nga:Ngar_c22010"/>
<accession>K0ICN3</accession>
<dbReference type="SUPFAM" id="SSF55874">
    <property type="entry name" value="ATPase domain of HSP90 chaperone/DNA topoisomerase II/histidine kinase"/>
    <property type="match status" value="1"/>
</dbReference>
<keyword evidence="4" id="KW-1003">Cell membrane</keyword>
<proteinExistence type="predicted"/>
<keyword evidence="15" id="KW-1185">Reference proteome</keyword>
<evidence type="ECO:0000313" key="15">
    <source>
        <dbReference type="Proteomes" id="UP000008037"/>
    </source>
</evidence>
<feature type="domain" description="Histidine kinase" evidence="13">
    <location>
        <begin position="385"/>
        <end position="591"/>
    </location>
</feature>
<dbReference type="PROSITE" id="PS50109">
    <property type="entry name" value="HIS_KIN"/>
    <property type="match status" value="1"/>
</dbReference>
<dbReference type="InterPro" id="IPR036097">
    <property type="entry name" value="HisK_dim/P_sf"/>
</dbReference>
<dbReference type="SUPFAM" id="SSF47384">
    <property type="entry name" value="Homodimeric domain of signal transducing histidine kinase"/>
    <property type="match status" value="1"/>
</dbReference>
<evidence type="ECO:0000313" key="14">
    <source>
        <dbReference type="EMBL" id="AFU59131.1"/>
    </source>
</evidence>
<evidence type="ECO:0000256" key="1">
    <source>
        <dbReference type="ARBA" id="ARBA00000085"/>
    </source>
</evidence>
<comment type="subcellular location">
    <subcellularLocation>
        <location evidence="2">Cell membrane</location>
        <topology evidence="2">Multi-pass membrane protein</topology>
    </subcellularLocation>
</comment>
<dbReference type="InterPro" id="IPR029151">
    <property type="entry name" value="Sensor-like_sf"/>
</dbReference>
<dbReference type="InterPro" id="IPR003594">
    <property type="entry name" value="HATPase_dom"/>
</dbReference>
<evidence type="ECO:0000256" key="2">
    <source>
        <dbReference type="ARBA" id="ARBA00004651"/>
    </source>
</evidence>
<dbReference type="SMART" id="SM00387">
    <property type="entry name" value="HATPase_c"/>
    <property type="match status" value="1"/>
</dbReference>
<reference evidence="14 15" key="1">
    <citation type="journal article" date="2012" name="Environ. Microbiol.">
        <title>The genome of the ammonia-oxidizing Candidatus Nitrososphaera gargensis: insights into metabolic versatility and environmental adaptations.</title>
        <authorList>
            <person name="Spang A."/>
            <person name="Poehlein A."/>
            <person name="Offre P."/>
            <person name="Zumbragel S."/>
            <person name="Haider S."/>
            <person name="Rychlik N."/>
            <person name="Nowka B."/>
            <person name="Schmeisser C."/>
            <person name="Lebedeva E.V."/>
            <person name="Rattei T."/>
            <person name="Bohm C."/>
            <person name="Schmid M."/>
            <person name="Galushko A."/>
            <person name="Hatzenpichler R."/>
            <person name="Weinmaier T."/>
            <person name="Daniel R."/>
            <person name="Schleper C."/>
            <person name="Spieck E."/>
            <person name="Streit W."/>
            <person name="Wagner M."/>
        </authorList>
    </citation>
    <scope>NUCLEOTIDE SEQUENCE [LARGE SCALE GENOMIC DNA]</scope>
    <source>
        <strain evidence="15">Ga9.2</strain>
    </source>
</reference>
<evidence type="ECO:0000256" key="5">
    <source>
        <dbReference type="ARBA" id="ARBA00022553"/>
    </source>
</evidence>
<dbReference type="PRINTS" id="PR00344">
    <property type="entry name" value="BCTRLSENSOR"/>
</dbReference>
<feature type="transmembrane region" description="Helical" evidence="12">
    <location>
        <begin position="314"/>
        <end position="337"/>
    </location>
</feature>
<dbReference type="EMBL" id="CP002408">
    <property type="protein sequence ID" value="AFU59131.1"/>
    <property type="molecule type" value="Genomic_DNA"/>
</dbReference>
<dbReference type="InterPro" id="IPR004358">
    <property type="entry name" value="Sig_transdc_His_kin-like_C"/>
</dbReference>
<dbReference type="InParanoid" id="K0ICN3"/>
<dbReference type="InterPro" id="IPR036890">
    <property type="entry name" value="HATPase_C_sf"/>
</dbReference>
<dbReference type="Pfam" id="PF00512">
    <property type="entry name" value="HisKA"/>
    <property type="match status" value="1"/>
</dbReference>
<dbReference type="InterPro" id="IPR050736">
    <property type="entry name" value="Sensor_HK_Regulatory"/>
</dbReference>
<dbReference type="STRING" id="1237085.Ngar_c22010"/>
<evidence type="ECO:0000256" key="9">
    <source>
        <dbReference type="ARBA" id="ARBA00022989"/>
    </source>
</evidence>
<dbReference type="Pfam" id="PF02518">
    <property type="entry name" value="HATPase_c"/>
    <property type="match status" value="1"/>
</dbReference>
<dbReference type="Pfam" id="PF02743">
    <property type="entry name" value="dCache_1"/>
    <property type="match status" value="1"/>
</dbReference>
<gene>
    <name evidence="14" type="ordered locus">Ngar_c22010</name>
</gene>
<evidence type="ECO:0000256" key="7">
    <source>
        <dbReference type="ARBA" id="ARBA00022692"/>
    </source>
</evidence>
<dbReference type="CDD" id="cd00082">
    <property type="entry name" value="HisKA"/>
    <property type="match status" value="1"/>
</dbReference>
<dbReference type="Proteomes" id="UP000008037">
    <property type="component" value="Chromosome"/>
</dbReference>
<evidence type="ECO:0000256" key="6">
    <source>
        <dbReference type="ARBA" id="ARBA00022679"/>
    </source>
</evidence>